<comment type="catalytic activity">
    <reaction evidence="14 15">
        <text>CMP + ATP = CDP + ADP</text>
        <dbReference type="Rhea" id="RHEA:11600"/>
        <dbReference type="ChEBI" id="CHEBI:30616"/>
        <dbReference type="ChEBI" id="CHEBI:58069"/>
        <dbReference type="ChEBI" id="CHEBI:60377"/>
        <dbReference type="ChEBI" id="CHEBI:456216"/>
        <dbReference type="EC" id="2.7.4.25"/>
    </reaction>
</comment>
<dbReference type="NCBIfam" id="TIGR00018">
    <property type="entry name" value="panC"/>
    <property type="match status" value="1"/>
</dbReference>
<feature type="binding site" evidence="15">
    <location>
        <begin position="173"/>
        <end position="176"/>
    </location>
    <ligand>
        <name>ATP</name>
        <dbReference type="ChEBI" id="CHEBI:30616"/>
    </ligand>
</feature>
<dbReference type="EC" id="6.3.2.1" evidence="15"/>
<dbReference type="eggNOG" id="COG0283">
    <property type="taxonomic scope" value="Bacteria"/>
</dbReference>
<name>B7KJL0_GLOC7</name>
<dbReference type="InterPro" id="IPR011994">
    <property type="entry name" value="Cytidylate_kinase_dom"/>
</dbReference>
<dbReference type="Proteomes" id="UP000002384">
    <property type="component" value="Chromosome"/>
</dbReference>
<feature type="region of interest" description="Pantoate--beta-alanine ligase" evidence="15">
    <location>
        <begin position="1"/>
        <end position="303"/>
    </location>
</feature>
<dbReference type="EMBL" id="CP001291">
    <property type="protein sequence ID" value="ACK73687.1"/>
    <property type="molecule type" value="Genomic_DNA"/>
</dbReference>
<dbReference type="STRING" id="65393.PCC7424_5340"/>
<proteinExistence type="inferred from homology"/>
<comment type="similarity">
    <text evidence="15">In the N-terminal section; belongs to the pantothenate synthetase family.</text>
</comment>
<evidence type="ECO:0000313" key="17">
    <source>
        <dbReference type="EMBL" id="ACK73687.1"/>
    </source>
</evidence>
<dbReference type="EC" id="2.7.4.25" evidence="15"/>
<dbReference type="Pfam" id="PF02224">
    <property type="entry name" value="Cytidylate_kin"/>
    <property type="match status" value="1"/>
</dbReference>
<dbReference type="GO" id="GO:0036431">
    <property type="term" value="F:dCMP kinase activity"/>
    <property type="evidence" value="ECO:0007669"/>
    <property type="project" value="InterPro"/>
</dbReference>
<evidence type="ECO:0000256" key="11">
    <source>
        <dbReference type="ARBA" id="ARBA00023268"/>
    </source>
</evidence>
<evidence type="ECO:0000256" key="13">
    <source>
        <dbReference type="ARBA" id="ARBA00048258"/>
    </source>
</evidence>
<feature type="binding site" evidence="15">
    <location>
        <position position="179"/>
    </location>
    <ligand>
        <name>(R)-pantoate</name>
        <dbReference type="ChEBI" id="CHEBI:15980"/>
    </ligand>
</feature>
<feature type="domain" description="Cytidylate kinase" evidence="16">
    <location>
        <begin position="312"/>
        <end position="522"/>
    </location>
</feature>
<evidence type="ECO:0000256" key="4">
    <source>
        <dbReference type="ARBA" id="ARBA00022490"/>
    </source>
</evidence>
<comment type="catalytic activity">
    <reaction evidence="12 15">
        <text>dCMP + ATP = dCDP + ADP</text>
        <dbReference type="Rhea" id="RHEA:25094"/>
        <dbReference type="ChEBI" id="CHEBI:30616"/>
        <dbReference type="ChEBI" id="CHEBI:57566"/>
        <dbReference type="ChEBI" id="CHEBI:58593"/>
        <dbReference type="ChEBI" id="CHEBI:456216"/>
        <dbReference type="EC" id="2.7.4.25"/>
    </reaction>
</comment>
<dbReference type="InterPro" id="IPR024894">
    <property type="entry name" value="Pantoate_ligase/cytidylate_kin"/>
</dbReference>
<comment type="pathway">
    <text evidence="1 15">Cofactor biosynthesis; (R)-pantothenate biosynthesis; (R)-pantothenate from (R)-pantoate and beta-alanine: step 1/1.</text>
</comment>
<comment type="function">
    <text evidence="15">Catalyzes the transfer of a phosphate group from ATP to either CMP or dCMP to form CDP or dCDP and ADP, respectively.</text>
</comment>
<dbReference type="NCBIfam" id="NF010004">
    <property type="entry name" value="PRK13477.1"/>
    <property type="match status" value="1"/>
</dbReference>
<dbReference type="GO" id="GO:0006220">
    <property type="term" value="P:pyrimidine nucleotide metabolic process"/>
    <property type="evidence" value="ECO:0007669"/>
    <property type="project" value="UniProtKB-UniRule"/>
</dbReference>
<keyword evidence="18" id="KW-1185">Reference proteome</keyword>
<comment type="subcellular location">
    <subcellularLocation>
        <location evidence="15">Cytoplasm</location>
    </subcellularLocation>
</comment>
<dbReference type="Gene3D" id="3.30.1300.10">
    <property type="entry name" value="Pantoate-beta-alanine ligase, C-terminal domain"/>
    <property type="match status" value="1"/>
</dbReference>
<dbReference type="InterPro" id="IPR027417">
    <property type="entry name" value="P-loop_NTPase"/>
</dbReference>
<keyword evidence="5 15" id="KW-0436">Ligase</keyword>
<evidence type="ECO:0000256" key="2">
    <source>
        <dbReference type="ARBA" id="ARBA00009256"/>
    </source>
</evidence>
<feature type="active site" description="Proton donor" evidence="15">
    <location>
        <position position="54"/>
    </location>
</feature>
<keyword evidence="7 15" id="KW-0808">Transferase</keyword>
<dbReference type="NCBIfam" id="TIGR00017">
    <property type="entry name" value="cmk"/>
    <property type="match status" value="1"/>
</dbReference>
<dbReference type="HAMAP" id="MF_00238">
    <property type="entry name" value="Cytidyl_kinase_type1"/>
    <property type="match status" value="1"/>
</dbReference>
<keyword evidence="6 15" id="KW-0566">Pantothenate biosynthesis</keyword>
<evidence type="ECO:0000256" key="10">
    <source>
        <dbReference type="ARBA" id="ARBA00022840"/>
    </source>
</evidence>
<comment type="function">
    <text evidence="15">Catalyzes the condensation of pantoate with beta-alanine in an ATP-dependent reaction via a pantoyl-adenylate intermediate.</text>
</comment>
<dbReference type="eggNOG" id="COG0414">
    <property type="taxonomic scope" value="Bacteria"/>
</dbReference>
<comment type="similarity">
    <text evidence="15">In the C-terminal section; belongs to the cytidylate kinase family. Type 1 subfamily.</text>
</comment>
<dbReference type="InterPro" id="IPR003721">
    <property type="entry name" value="Pantoate_ligase"/>
</dbReference>
<feature type="binding site" evidence="15">
    <location>
        <position position="78"/>
    </location>
    <ligand>
        <name>(R)-pantoate</name>
        <dbReference type="ChEBI" id="CHEBI:15980"/>
    </ligand>
</feature>
<feature type="region of interest" description="Cytidylate kinase" evidence="15">
    <location>
        <begin position="304"/>
        <end position="526"/>
    </location>
</feature>
<dbReference type="Gene3D" id="3.40.50.300">
    <property type="entry name" value="P-loop containing nucleotide triphosphate hydrolases"/>
    <property type="match status" value="1"/>
</dbReference>
<feature type="binding site" evidence="15">
    <location>
        <position position="78"/>
    </location>
    <ligand>
        <name>beta-alanine</name>
        <dbReference type="ChEBI" id="CHEBI:57966"/>
    </ligand>
</feature>
<evidence type="ECO:0000256" key="1">
    <source>
        <dbReference type="ARBA" id="ARBA00004990"/>
    </source>
</evidence>
<accession>B7KJL0</accession>
<dbReference type="GO" id="GO:0036430">
    <property type="term" value="F:CMP kinase activity"/>
    <property type="evidence" value="ECO:0007669"/>
    <property type="project" value="RHEA"/>
</dbReference>
<evidence type="ECO:0000256" key="9">
    <source>
        <dbReference type="ARBA" id="ARBA00022777"/>
    </source>
</evidence>
<protein>
    <recommendedName>
        <fullName evidence="15">Bifunctional pantoate ligase/cytidylate kinase</fullName>
    </recommendedName>
    <domain>
        <recommendedName>
            <fullName evidence="15">Pantothenate synthetase</fullName>
            <shortName evidence="15">PS</shortName>
            <ecNumber evidence="15">6.3.2.1</ecNumber>
        </recommendedName>
        <alternativeName>
            <fullName evidence="15">Pantoate--beta-alanine ligase</fullName>
        </alternativeName>
        <alternativeName>
            <fullName evidence="15">Pantoate-activating enzyme</fullName>
        </alternativeName>
    </domain>
    <domain>
        <recommendedName>
            <fullName evidence="15">Cytidylate kinase</fullName>
            <shortName evidence="15">CK</shortName>
            <ecNumber evidence="15">2.7.4.25</ecNumber>
        </recommendedName>
        <alternativeName>
            <fullName evidence="15">Cytidine monophosphate kinase</fullName>
            <shortName evidence="15">CMP kinase</shortName>
        </alternativeName>
    </domain>
</protein>
<reference evidence="18" key="1">
    <citation type="journal article" date="2011" name="MBio">
        <title>Novel metabolic attributes of the genus Cyanothece, comprising a group of unicellular nitrogen-fixing Cyanobacteria.</title>
        <authorList>
            <person name="Bandyopadhyay A."/>
            <person name="Elvitigala T."/>
            <person name="Welsh E."/>
            <person name="Stockel J."/>
            <person name="Liberton M."/>
            <person name="Min H."/>
            <person name="Sherman L.A."/>
            <person name="Pakrasi H.B."/>
        </authorList>
    </citation>
    <scope>NUCLEOTIDE SEQUENCE [LARGE SCALE GENOMIC DNA]</scope>
    <source>
        <strain evidence="18">PCC 7424</strain>
    </source>
</reference>
<evidence type="ECO:0000256" key="12">
    <source>
        <dbReference type="ARBA" id="ARBA00047615"/>
    </source>
</evidence>
<dbReference type="GO" id="GO:0015940">
    <property type="term" value="P:pantothenate biosynthetic process"/>
    <property type="evidence" value="ECO:0007669"/>
    <property type="project" value="UniProtKB-UniRule"/>
</dbReference>
<evidence type="ECO:0000256" key="6">
    <source>
        <dbReference type="ARBA" id="ARBA00022655"/>
    </source>
</evidence>
<dbReference type="CDD" id="cd00560">
    <property type="entry name" value="PanC"/>
    <property type="match status" value="1"/>
</dbReference>
<evidence type="ECO:0000256" key="5">
    <source>
        <dbReference type="ARBA" id="ARBA00022598"/>
    </source>
</evidence>
<feature type="binding site" evidence="15">
    <location>
        <begin position="210"/>
        <end position="213"/>
    </location>
    <ligand>
        <name>ATP</name>
        <dbReference type="ChEBI" id="CHEBI:30616"/>
    </ligand>
</feature>
<sequence>MKGEIFYYPSNSQIEVVAVRLFTTVAGLRSHLKHQRQNKTIGLVPTMGALHIGHQSLIKSAKTETDLVVVSIFVNPIQFTPTEDLQKYPRHLAQDRQLCENLGVDVIFAPSPEIMGMAEDSNTSSSEDMTRVIPPATMTSHLCGQFRPGHFTGVATIVTKLFNIINPDIAYFGEKDAQQLAIIRRIVEDLNIPVEIRGCPTIREPSGLAYSSRNQYLTPQQQEQASILYQSLQRAKQAFLGGERETASLIKIVEQELSSSDPINIQYVNLVDPKTLTPLTRVDHAGLLAIAAYLGSTRLIDNIILLNRKPIIAIDGPAGAGKSTVTRRVAQELGLMYLDTGAMYRAITWLVLNSNINLEDEAAIAELVSQVNLELTPKGIKINGEDVTEAIRTLQVTAHVSAISAMESVRQALVKQQQSYGQKGGIVAEGRDIGTHVFPNAELKIFLTASVQERARRRLQDLIESGQGDITVNQLEQDIQLRDYRDSHRKFAPLQKATDAIEIITDGLTIEDVTAKIITLYREVVK</sequence>
<gene>
    <name evidence="15" type="primary">panC/cmk</name>
    <name evidence="17" type="ordered locus">PCC7424_5340</name>
</gene>
<keyword evidence="4 15" id="KW-0963">Cytoplasm</keyword>
<feature type="binding site" evidence="15">
    <location>
        <begin position="47"/>
        <end position="54"/>
    </location>
    <ligand>
        <name>ATP</name>
        <dbReference type="ChEBI" id="CHEBI:30616"/>
    </ligand>
</feature>
<dbReference type="SUPFAM" id="SSF52374">
    <property type="entry name" value="Nucleotidylyl transferase"/>
    <property type="match status" value="1"/>
</dbReference>
<dbReference type="InterPro" id="IPR042176">
    <property type="entry name" value="Pantoate_ligase_C"/>
</dbReference>
<dbReference type="GO" id="GO:0005829">
    <property type="term" value="C:cytosol"/>
    <property type="evidence" value="ECO:0007669"/>
    <property type="project" value="TreeGrafter"/>
</dbReference>
<evidence type="ECO:0000313" key="18">
    <source>
        <dbReference type="Proteomes" id="UP000002384"/>
    </source>
</evidence>
<organism evidence="17 18">
    <name type="scientific">Gloeothece citriformis (strain PCC 7424)</name>
    <name type="common">Cyanothece sp. (strain PCC 7424)</name>
    <dbReference type="NCBI Taxonomy" id="65393"/>
    <lineage>
        <taxon>Bacteria</taxon>
        <taxon>Bacillati</taxon>
        <taxon>Cyanobacteriota</taxon>
        <taxon>Cyanophyceae</taxon>
        <taxon>Oscillatoriophycideae</taxon>
        <taxon>Chroococcales</taxon>
        <taxon>Aphanothecaceae</taxon>
        <taxon>Gloeothece</taxon>
        <taxon>Gloeothece citriformis</taxon>
    </lineage>
</organism>
<comment type="catalytic activity">
    <reaction evidence="13 15">
        <text>(R)-pantoate + beta-alanine + ATP = (R)-pantothenate + AMP + diphosphate + H(+)</text>
        <dbReference type="Rhea" id="RHEA:10912"/>
        <dbReference type="ChEBI" id="CHEBI:15378"/>
        <dbReference type="ChEBI" id="CHEBI:15980"/>
        <dbReference type="ChEBI" id="CHEBI:29032"/>
        <dbReference type="ChEBI" id="CHEBI:30616"/>
        <dbReference type="ChEBI" id="CHEBI:33019"/>
        <dbReference type="ChEBI" id="CHEBI:57966"/>
        <dbReference type="ChEBI" id="CHEBI:456215"/>
        <dbReference type="EC" id="6.3.2.1"/>
    </reaction>
</comment>
<evidence type="ECO:0000259" key="16">
    <source>
        <dbReference type="Pfam" id="PF02224"/>
    </source>
</evidence>
<feature type="binding site" evidence="15">
    <location>
        <position position="202"/>
    </location>
    <ligand>
        <name>ATP</name>
        <dbReference type="ChEBI" id="CHEBI:30616"/>
    </ligand>
</feature>
<dbReference type="Pfam" id="PF02569">
    <property type="entry name" value="Pantoate_ligase"/>
    <property type="match status" value="1"/>
</dbReference>
<dbReference type="CDD" id="cd02020">
    <property type="entry name" value="CMPK"/>
    <property type="match status" value="1"/>
</dbReference>
<dbReference type="PANTHER" id="PTHR21299:SF2">
    <property type="entry name" value="CYTIDYLATE KINASE"/>
    <property type="match status" value="1"/>
</dbReference>
<dbReference type="GO" id="GO:0005524">
    <property type="term" value="F:ATP binding"/>
    <property type="evidence" value="ECO:0007669"/>
    <property type="project" value="UniProtKB-UniRule"/>
</dbReference>
<dbReference type="InterPro" id="IPR003136">
    <property type="entry name" value="Cytidylate_kin"/>
</dbReference>
<comment type="similarity">
    <text evidence="2">Belongs to the pantothenate synthetase family.</text>
</comment>
<dbReference type="HAMAP" id="MF_01349">
    <property type="entry name" value="PanCY"/>
    <property type="match status" value="1"/>
</dbReference>
<dbReference type="GO" id="GO:0004592">
    <property type="term" value="F:pantoate-beta-alanine ligase activity"/>
    <property type="evidence" value="ECO:0007669"/>
    <property type="project" value="UniProtKB-UniRule"/>
</dbReference>
<evidence type="ECO:0000256" key="7">
    <source>
        <dbReference type="ARBA" id="ARBA00022679"/>
    </source>
</evidence>
<evidence type="ECO:0000256" key="14">
    <source>
        <dbReference type="ARBA" id="ARBA00048478"/>
    </source>
</evidence>
<evidence type="ECO:0000256" key="15">
    <source>
        <dbReference type="HAMAP-Rule" id="MF_01349"/>
    </source>
</evidence>
<dbReference type="SUPFAM" id="SSF52540">
    <property type="entry name" value="P-loop containing nucleoside triphosphate hydrolases"/>
    <property type="match status" value="1"/>
</dbReference>
<dbReference type="FunFam" id="3.30.1300.10:FF:000001">
    <property type="entry name" value="Pantothenate synthetase"/>
    <property type="match status" value="1"/>
</dbReference>
<dbReference type="AlphaFoldDB" id="B7KJL0"/>
<evidence type="ECO:0000256" key="8">
    <source>
        <dbReference type="ARBA" id="ARBA00022741"/>
    </source>
</evidence>
<dbReference type="PANTHER" id="PTHR21299">
    <property type="entry name" value="CYTIDYLATE KINASE/PANTOATE-BETA-ALANINE LIGASE"/>
    <property type="match status" value="1"/>
</dbReference>
<comment type="similarity">
    <text evidence="3">Belongs to the cytidylate kinase family. Type 1 subfamily.</text>
</comment>
<evidence type="ECO:0000256" key="3">
    <source>
        <dbReference type="ARBA" id="ARBA00009427"/>
    </source>
</evidence>
<dbReference type="HOGENOM" id="CLU_037427_0_0_3"/>
<keyword evidence="9 15" id="KW-0418">Kinase</keyword>
<dbReference type="UniPathway" id="UPA00028">
    <property type="reaction ID" value="UER00005"/>
</dbReference>
<dbReference type="GO" id="GO:0015949">
    <property type="term" value="P:nucleobase-containing small molecule interconversion"/>
    <property type="evidence" value="ECO:0007669"/>
    <property type="project" value="TreeGrafter"/>
</dbReference>
<keyword evidence="8 15" id="KW-0547">Nucleotide-binding</keyword>
<dbReference type="HAMAP" id="MF_00158">
    <property type="entry name" value="PanC"/>
    <property type="match status" value="1"/>
</dbReference>
<keyword evidence="10 15" id="KW-0067">ATP-binding</keyword>
<dbReference type="InterPro" id="IPR014729">
    <property type="entry name" value="Rossmann-like_a/b/a_fold"/>
</dbReference>
<keyword evidence="11 15" id="KW-0511">Multifunctional enzyme</keyword>
<dbReference type="Gene3D" id="3.40.50.620">
    <property type="entry name" value="HUPs"/>
    <property type="match status" value="1"/>
</dbReference>
<dbReference type="KEGG" id="cyc:PCC7424_5340"/>